<evidence type="ECO:0000313" key="3">
    <source>
        <dbReference type="Proteomes" id="UP001304895"/>
    </source>
</evidence>
<comment type="caution">
    <text evidence="2">The sequence shown here is derived from an EMBL/GenBank/DDBJ whole genome shotgun (WGS) entry which is preliminary data.</text>
</comment>
<gene>
    <name evidence="2" type="ORF">BT67DRAFT_444279</name>
</gene>
<proteinExistence type="predicted"/>
<evidence type="ECO:0000256" key="1">
    <source>
        <dbReference type="SAM" id="MobiDB-lite"/>
    </source>
</evidence>
<reference evidence="2" key="2">
    <citation type="submission" date="2023-05" db="EMBL/GenBank/DDBJ databases">
        <authorList>
            <consortium name="Lawrence Berkeley National Laboratory"/>
            <person name="Steindorff A."/>
            <person name="Hensen N."/>
            <person name="Bonometti L."/>
            <person name="Westerberg I."/>
            <person name="Brannstrom I.O."/>
            <person name="Guillou S."/>
            <person name="Cros-Aarteil S."/>
            <person name="Calhoun S."/>
            <person name="Haridas S."/>
            <person name="Kuo A."/>
            <person name="Mondo S."/>
            <person name="Pangilinan J."/>
            <person name="Riley R."/>
            <person name="Labutti K."/>
            <person name="Andreopoulos B."/>
            <person name="Lipzen A."/>
            <person name="Chen C."/>
            <person name="Yanf M."/>
            <person name="Daum C."/>
            <person name="Ng V."/>
            <person name="Clum A."/>
            <person name="Ohm R."/>
            <person name="Martin F."/>
            <person name="Silar P."/>
            <person name="Natvig D."/>
            <person name="Lalanne C."/>
            <person name="Gautier V."/>
            <person name="Ament-Velasquez S.L."/>
            <person name="Kruys A."/>
            <person name="Hutchinson M.I."/>
            <person name="Powell A.J."/>
            <person name="Barry K."/>
            <person name="Miller A.N."/>
            <person name="Grigoriev I.V."/>
            <person name="Debuchy R."/>
            <person name="Gladieux P."/>
            <person name="Thoren M.H."/>
            <person name="Johannesson H."/>
        </authorList>
    </citation>
    <scope>NUCLEOTIDE SEQUENCE</scope>
    <source>
        <strain evidence="2">CBS 123565</strain>
    </source>
</reference>
<sequence>MAWVLATLHSHSEISLSKTLFYFVLASTWSLIRYPSIQDSESPMVSDPTAQEEPDQDTLTRSLYSRPRTTRRIKQRIDTKMCVSKCRDRQPERLYPPTERATQPHTRAVPPSVNATLPTSSNAAQPHAACLFRPRRAPRPVLHGTRS</sequence>
<feature type="region of interest" description="Disordered" evidence="1">
    <location>
        <begin position="86"/>
        <end position="147"/>
    </location>
</feature>
<keyword evidence="3" id="KW-1185">Reference proteome</keyword>
<evidence type="ECO:0000313" key="2">
    <source>
        <dbReference type="EMBL" id="KAK4131863.1"/>
    </source>
</evidence>
<dbReference type="AlphaFoldDB" id="A0AAN6UF65"/>
<dbReference type="Proteomes" id="UP001304895">
    <property type="component" value="Unassembled WGS sequence"/>
</dbReference>
<feature type="compositionally biased region" description="Polar residues" evidence="1">
    <location>
        <begin position="113"/>
        <end position="124"/>
    </location>
</feature>
<organism evidence="2 3">
    <name type="scientific">Trichocladium antarcticum</name>
    <dbReference type="NCBI Taxonomy" id="1450529"/>
    <lineage>
        <taxon>Eukaryota</taxon>
        <taxon>Fungi</taxon>
        <taxon>Dikarya</taxon>
        <taxon>Ascomycota</taxon>
        <taxon>Pezizomycotina</taxon>
        <taxon>Sordariomycetes</taxon>
        <taxon>Sordariomycetidae</taxon>
        <taxon>Sordariales</taxon>
        <taxon>Chaetomiaceae</taxon>
        <taxon>Trichocladium</taxon>
    </lineage>
</organism>
<reference evidence="2" key="1">
    <citation type="journal article" date="2023" name="Mol. Phylogenet. Evol.">
        <title>Genome-scale phylogeny and comparative genomics of the fungal order Sordariales.</title>
        <authorList>
            <person name="Hensen N."/>
            <person name="Bonometti L."/>
            <person name="Westerberg I."/>
            <person name="Brannstrom I.O."/>
            <person name="Guillou S."/>
            <person name="Cros-Aarteil S."/>
            <person name="Calhoun S."/>
            <person name="Haridas S."/>
            <person name="Kuo A."/>
            <person name="Mondo S."/>
            <person name="Pangilinan J."/>
            <person name="Riley R."/>
            <person name="LaButti K."/>
            <person name="Andreopoulos B."/>
            <person name="Lipzen A."/>
            <person name="Chen C."/>
            <person name="Yan M."/>
            <person name="Daum C."/>
            <person name="Ng V."/>
            <person name="Clum A."/>
            <person name="Steindorff A."/>
            <person name="Ohm R.A."/>
            <person name="Martin F."/>
            <person name="Silar P."/>
            <person name="Natvig D.O."/>
            <person name="Lalanne C."/>
            <person name="Gautier V."/>
            <person name="Ament-Velasquez S.L."/>
            <person name="Kruys A."/>
            <person name="Hutchinson M.I."/>
            <person name="Powell A.J."/>
            <person name="Barry K."/>
            <person name="Miller A.N."/>
            <person name="Grigoriev I.V."/>
            <person name="Debuchy R."/>
            <person name="Gladieux P."/>
            <person name="Hiltunen Thoren M."/>
            <person name="Johannesson H."/>
        </authorList>
    </citation>
    <scope>NUCLEOTIDE SEQUENCE</scope>
    <source>
        <strain evidence="2">CBS 123565</strain>
    </source>
</reference>
<protein>
    <submittedName>
        <fullName evidence="2">Uncharacterized protein</fullName>
    </submittedName>
</protein>
<name>A0AAN6UF65_9PEZI</name>
<accession>A0AAN6UF65</accession>
<dbReference type="EMBL" id="MU853421">
    <property type="protein sequence ID" value="KAK4131863.1"/>
    <property type="molecule type" value="Genomic_DNA"/>
</dbReference>